<accession>A0A0D7A4I5</accession>
<proteinExistence type="predicted"/>
<feature type="domain" description="Cytosolic endo-beta-N-acetylglucosaminidase TIM barrel" evidence="1">
    <location>
        <begin position="69"/>
        <end position="405"/>
    </location>
</feature>
<dbReference type="OrthoDB" id="284473at2759"/>
<dbReference type="GO" id="GO:0033925">
    <property type="term" value="F:mannosyl-glycoprotein endo-beta-N-acetylglucosaminidase activity"/>
    <property type="evidence" value="ECO:0007669"/>
    <property type="project" value="UniProtKB-EC"/>
</dbReference>
<dbReference type="PANTHER" id="PTHR13246:SF1">
    <property type="entry name" value="CYTOSOLIC ENDO-BETA-N-ACETYLGLUCOSAMINIDASE"/>
    <property type="match status" value="1"/>
</dbReference>
<gene>
    <name evidence="2" type="ORF">FISHEDRAFT_66793</name>
</gene>
<sequence>MPLSNVYQDVVLVEPVDTPYFTSLSELDEWSSQPRRKLRHLLKYIPREHEEAQKTGKLMGGYKEQPLAFSYTFNFWSLCENFVYFSHHRVTIPPPGWVNAAHRQGVKILGTLIFEASAAEDCLRLLVGQLPQSPQGTVTRSKVIQSVPISPHYARVLAELAEQRGFDGYLLNFECPLHGRVEQARALATWVSILRDELRARVGAHAEISWYDSVVVNGRLAWQDRLNSRNLPFFLASTSFFSNYTWSKDYPERSVEYFLSLQRDVIGDALDNKSIQDIYMGIDVWGRGQHGGGGLGCYRALDHVSPPSLGLSVALFGQAWTWETEQHKPGFTWDVWWAHERTLWVGLADNISVVVPDPPLRHGEKPCLDHGPFVPISSFFTHHVPPDPRLLPFHTTFCPGAGRAWFVEGRKVAEFPAGWTDVDKQTALGDVWPIPHAVWHDQVSKMQSRLTASAEINMDDAWNGGSSLRIAISAPDAKEPVWVPIQTLSLTANVSYDVVIIYKAADGIELEPHLTNASSLSAQTQTALPNGWVRASCKVTNNVGGKSDVGLVLHPSESPDLALLIGQINVYPTRQAVSEVEVPLVLWVAHELETRTASKSTSSSEPPAVPATRQLTWDVAITLPPPTLLHTMKPEDPVPAWKTPPASSWFPGYLYFNIYVQAYARDGTVSSPDDDPELCVWLGTTGMYGRARHFDLPPIEKLLGMPGIRKDAVILRYYVRGVTDTGEVGAWSQAGNVDIPVGDLSEPNSGKVSST</sequence>
<organism evidence="2 3">
    <name type="scientific">Fistulina hepatica ATCC 64428</name>
    <dbReference type="NCBI Taxonomy" id="1128425"/>
    <lineage>
        <taxon>Eukaryota</taxon>
        <taxon>Fungi</taxon>
        <taxon>Dikarya</taxon>
        <taxon>Basidiomycota</taxon>
        <taxon>Agaricomycotina</taxon>
        <taxon>Agaricomycetes</taxon>
        <taxon>Agaricomycetidae</taxon>
        <taxon>Agaricales</taxon>
        <taxon>Fistulinaceae</taxon>
        <taxon>Fistulina</taxon>
    </lineage>
</organism>
<dbReference type="AlphaFoldDB" id="A0A0D7A4I5"/>
<dbReference type="GO" id="GO:0005829">
    <property type="term" value="C:cytosol"/>
    <property type="evidence" value="ECO:0007669"/>
    <property type="project" value="UniProtKB-SubCell"/>
</dbReference>
<evidence type="ECO:0000259" key="1">
    <source>
        <dbReference type="Pfam" id="PF03644"/>
    </source>
</evidence>
<dbReference type="PANTHER" id="PTHR13246">
    <property type="entry name" value="ENDO BETA N-ACETYLGLUCOSAMINIDASE"/>
    <property type="match status" value="1"/>
</dbReference>
<dbReference type="Gene3D" id="2.60.120.260">
    <property type="entry name" value="Galactose-binding domain-like"/>
    <property type="match status" value="1"/>
</dbReference>
<protein>
    <recommendedName>
        <fullName evidence="1">Cytosolic endo-beta-N-acetylglucosaminidase TIM barrel domain-containing protein</fullName>
    </recommendedName>
</protein>
<evidence type="ECO:0000313" key="3">
    <source>
        <dbReference type="Proteomes" id="UP000054144"/>
    </source>
</evidence>
<evidence type="ECO:0000313" key="2">
    <source>
        <dbReference type="EMBL" id="KIY45738.1"/>
    </source>
</evidence>
<dbReference type="EMBL" id="KN882046">
    <property type="protein sequence ID" value="KIY45738.1"/>
    <property type="molecule type" value="Genomic_DNA"/>
</dbReference>
<dbReference type="Proteomes" id="UP000054144">
    <property type="component" value="Unassembled WGS sequence"/>
</dbReference>
<dbReference type="InterPro" id="IPR032979">
    <property type="entry name" value="ENGase"/>
</dbReference>
<dbReference type="InterPro" id="IPR005201">
    <property type="entry name" value="TIM_ENGase"/>
</dbReference>
<keyword evidence="3" id="KW-1185">Reference proteome</keyword>
<dbReference type="Gene3D" id="3.20.20.80">
    <property type="entry name" value="Glycosidases"/>
    <property type="match status" value="1"/>
</dbReference>
<reference evidence="2 3" key="1">
    <citation type="journal article" date="2015" name="Fungal Genet. Biol.">
        <title>Evolution of novel wood decay mechanisms in Agaricales revealed by the genome sequences of Fistulina hepatica and Cylindrobasidium torrendii.</title>
        <authorList>
            <person name="Floudas D."/>
            <person name="Held B.W."/>
            <person name="Riley R."/>
            <person name="Nagy L.G."/>
            <person name="Koehler G."/>
            <person name="Ransdell A.S."/>
            <person name="Younus H."/>
            <person name="Chow J."/>
            <person name="Chiniquy J."/>
            <person name="Lipzen A."/>
            <person name="Tritt A."/>
            <person name="Sun H."/>
            <person name="Haridas S."/>
            <person name="LaButti K."/>
            <person name="Ohm R.A."/>
            <person name="Kues U."/>
            <person name="Blanchette R.A."/>
            <person name="Grigoriev I.V."/>
            <person name="Minto R.E."/>
            <person name="Hibbett D.S."/>
        </authorList>
    </citation>
    <scope>NUCLEOTIDE SEQUENCE [LARGE SCALE GENOMIC DNA]</scope>
    <source>
        <strain evidence="2 3">ATCC 64428</strain>
    </source>
</reference>
<name>A0A0D7A4I5_9AGAR</name>
<dbReference type="Pfam" id="PF03644">
    <property type="entry name" value="Glyco_hydro_85"/>
    <property type="match status" value="1"/>
</dbReference>